<dbReference type="RefSeq" id="WP_139209017.1">
    <property type="nucleotide sequence ID" value="NZ_FNRF01000004.1"/>
</dbReference>
<accession>A0A1H4DMD9</accession>
<dbReference type="Proteomes" id="UP000182257">
    <property type="component" value="Unassembled WGS sequence"/>
</dbReference>
<reference evidence="1 2" key="1">
    <citation type="submission" date="2016-10" db="EMBL/GenBank/DDBJ databases">
        <authorList>
            <person name="de Groot N.N."/>
        </authorList>
    </citation>
    <scope>NUCLEOTIDE SEQUENCE [LARGE SCALE GENOMIC DNA]</scope>
    <source>
        <strain evidence="1 2">D31d</strain>
    </source>
</reference>
<protein>
    <submittedName>
        <fullName evidence="1">Uncharacterized protein</fullName>
    </submittedName>
</protein>
<dbReference type="OrthoDB" id="1075752at2"/>
<sequence length="97" mass="11182">MERIVRILNQSGLQTRQYMDRKTGEQRVINTVVLKLTDGTDTFLGEITGERAVNCPKFDPQYIYKVQCSMMVREWNSQQTGEAMQATTIYVDKIGLM</sequence>
<evidence type="ECO:0000313" key="1">
    <source>
        <dbReference type="EMBL" id="SEA73925.1"/>
    </source>
</evidence>
<evidence type="ECO:0000313" key="2">
    <source>
        <dbReference type="Proteomes" id="UP000182257"/>
    </source>
</evidence>
<gene>
    <name evidence="1" type="ORF">SAMN05216462_2416</name>
</gene>
<dbReference type="AlphaFoldDB" id="A0A1H4DMD9"/>
<organism evidence="1 2">
    <name type="scientific">Xylanibacter ruminicola</name>
    <name type="common">Prevotella ruminicola</name>
    <dbReference type="NCBI Taxonomy" id="839"/>
    <lineage>
        <taxon>Bacteria</taxon>
        <taxon>Pseudomonadati</taxon>
        <taxon>Bacteroidota</taxon>
        <taxon>Bacteroidia</taxon>
        <taxon>Bacteroidales</taxon>
        <taxon>Prevotellaceae</taxon>
        <taxon>Xylanibacter</taxon>
    </lineage>
</organism>
<proteinExistence type="predicted"/>
<dbReference type="EMBL" id="FNRF01000004">
    <property type="protein sequence ID" value="SEA73925.1"/>
    <property type="molecule type" value="Genomic_DNA"/>
</dbReference>
<name>A0A1H4DMD9_XYLRU</name>